<accession>A0A6C0F7Z3</accession>
<protein>
    <submittedName>
        <fullName evidence="1">Uncharacterized protein</fullName>
    </submittedName>
</protein>
<reference evidence="1" key="1">
    <citation type="journal article" date="2020" name="Nature">
        <title>Giant virus diversity and host interactions through global metagenomics.</title>
        <authorList>
            <person name="Schulz F."/>
            <person name="Roux S."/>
            <person name="Paez-Espino D."/>
            <person name="Jungbluth S."/>
            <person name="Walsh D.A."/>
            <person name="Denef V.J."/>
            <person name="McMahon K.D."/>
            <person name="Konstantinidis K.T."/>
            <person name="Eloe-Fadrosh E.A."/>
            <person name="Kyrpides N.C."/>
            <person name="Woyke T."/>
        </authorList>
    </citation>
    <scope>NUCLEOTIDE SEQUENCE</scope>
    <source>
        <strain evidence="1">GVMAG-S-ERX555967-130</strain>
    </source>
</reference>
<dbReference type="AlphaFoldDB" id="A0A6C0F7Z3"/>
<dbReference type="EMBL" id="MN738786">
    <property type="protein sequence ID" value="QHT36689.1"/>
    <property type="molecule type" value="Genomic_DNA"/>
</dbReference>
<sequence length="88" mass="10347">MKVRLWMIIALFLVFSYTTYEGFSLLTDPPKIDLSHDGLNRSLNNVETTLGIQHNSERYSNIQTNIYSFYKGMQVIPTHDYSNHYRNI</sequence>
<name>A0A6C0F7Z3_9ZZZZ</name>
<evidence type="ECO:0000313" key="1">
    <source>
        <dbReference type="EMBL" id="QHT36689.1"/>
    </source>
</evidence>
<proteinExistence type="predicted"/>
<organism evidence="1">
    <name type="scientific">viral metagenome</name>
    <dbReference type="NCBI Taxonomy" id="1070528"/>
    <lineage>
        <taxon>unclassified sequences</taxon>
        <taxon>metagenomes</taxon>
        <taxon>organismal metagenomes</taxon>
    </lineage>
</organism>